<feature type="transmembrane region" description="Helical" evidence="1">
    <location>
        <begin position="81"/>
        <end position="106"/>
    </location>
</feature>
<sequence>MNQQSSKIPFYVKRSSTERIGVTFDFFKDNWKVILKYATWLILPVCVVQALFMDTIAGGMFERQLIQRAGETVLESFGAGMIASFIVIILCSLFTSVLLTSLLYALMQTYHGREEGLKGITISELKDKIIRNVKRSLRVILFYLALMFIVGVLLSYFNAITRLTLFLIVPLVCVCALPLALFTPYYLFENVGIIKAFTKSFRLGVATWGGVFVVVLILGIIGVILGGITSVPWYVAFVVKQLFIFNDVQSEVTVSAGYTIMLYLFTVIQLFGVCFANMFTVIGLAYQYSHAREKIDNVSVSSIDNFGQSS</sequence>
<feature type="transmembrane region" description="Helical" evidence="1">
    <location>
        <begin position="136"/>
        <end position="157"/>
    </location>
</feature>
<feature type="transmembrane region" description="Helical" evidence="1">
    <location>
        <begin position="37"/>
        <end position="61"/>
    </location>
</feature>
<evidence type="ECO:0000256" key="1">
    <source>
        <dbReference type="SAM" id="Phobius"/>
    </source>
</evidence>
<comment type="caution">
    <text evidence="2">The sequence shown here is derived from an EMBL/GenBank/DDBJ whole genome shotgun (WGS) entry which is preliminary data.</text>
</comment>
<evidence type="ECO:0008006" key="3">
    <source>
        <dbReference type="Google" id="ProtNLM"/>
    </source>
</evidence>
<feature type="transmembrane region" description="Helical" evidence="1">
    <location>
        <begin position="209"/>
        <end position="236"/>
    </location>
</feature>
<accession>A0A5J4S5C3</accession>
<reference evidence="2" key="1">
    <citation type="submission" date="2019-03" db="EMBL/GenBank/DDBJ databases">
        <title>Single cell metagenomics reveals metabolic interactions within the superorganism composed of flagellate Streblomastix strix and complex community of Bacteroidetes bacteria on its surface.</title>
        <authorList>
            <person name="Treitli S.C."/>
            <person name="Kolisko M."/>
            <person name="Husnik F."/>
            <person name="Keeling P."/>
            <person name="Hampl V."/>
        </authorList>
    </citation>
    <scope>NUCLEOTIDE SEQUENCE</scope>
    <source>
        <strain evidence="2">STM</strain>
    </source>
</reference>
<name>A0A5J4S5C3_9ZZZZ</name>
<keyword evidence="1" id="KW-0812">Transmembrane</keyword>
<keyword evidence="1" id="KW-1133">Transmembrane helix</keyword>
<keyword evidence="1" id="KW-0472">Membrane</keyword>
<evidence type="ECO:0000313" key="2">
    <source>
        <dbReference type="EMBL" id="KAA6340431.1"/>
    </source>
</evidence>
<feature type="transmembrane region" description="Helical" evidence="1">
    <location>
        <begin position="256"/>
        <end position="286"/>
    </location>
</feature>
<dbReference type="AlphaFoldDB" id="A0A5J4S5C3"/>
<dbReference type="EMBL" id="SNRY01000461">
    <property type="protein sequence ID" value="KAA6340431.1"/>
    <property type="molecule type" value="Genomic_DNA"/>
</dbReference>
<gene>
    <name evidence="2" type="ORF">EZS27_011711</name>
</gene>
<protein>
    <recommendedName>
        <fullName evidence="3">Glycerophosphoryl diester phosphodiesterase membrane domain-containing protein</fullName>
    </recommendedName>
</protein>
<feature type="transmembrane region" description="Helical" evidence="1">
    <location>
        <begin position="163"/>
        <end position="188"/>
    </location>
</feature>
<organism evidence="2">
    <name type="scientific">termite gut metagenome</name>
    <dbReference type="NCBI Taxonomy" id="433724"/>
    <lineage>
        <taxon>unclassified sequences</taxon>
        <taxon>metagenomes</taxon>
        <taxon>organismal metagenomes</taxon>
    </lineage>
</organism>
<proteinExistence type="predicted"/>